<protein>
    <submittedName>
        <fullName evidence="1">Uncharacterized protein</fullName>
    </submittedName>
</protein>
<dbReference type="AlphaFoldDB" id="A0A9P6C7K3"/>
<reference evidence="1" key="1">
    <citation type="submission" date="2020-11" db="EMBL/GenBank/DDBJ databases">
        <authorList>
            <consortium name="DOE Joint Genome Institute"/>
            <person name="Ahrendt S."/>
            <person name="Riley R."/>
            <person name="Andreopoulos W."/>
            <person name="Labutti K."/>
            <person name="Pangilinan J."/>
            <person name="Ruiz-Duenas F.J."/>
            <person name="Barrasa J.M."/>
            <person name="Sanchez-Garcia M."/>
            <person name="Camarero S."/>
            <person name="Miyauchi S."/>
            <person name="Serrano A."/>
            <person name="Linde D."/>
            <person name="Babiker R."/>
            <person name="Drula E."/>
            <person name="Ayuso-Fernandez I."/>
            <person name="Pacheco R."/>
            <person name="Padilla G."/>
            <person name="Ferreira P."/>
            <person name="Barriuso J."/>
            <person name="Kellner H."/>
            <person name="Castanera R."/>
            <person name="Alfaro M."/>
            <person name="Ramirez L."/>
            <person name="Pisabarro A.G."/>
            <person name="Kuo A."/>
            <person name="Tritt A."/>
            <person name="Lipzen A."/>
            <person name="He G."/>
            <person name="Yan M."/>
            <person name="Ng V."/>
            <person name="Cullen D."/>
            <person name="Martin F."/>
            <person name="Rosso M.-N."/>
            <person name="Henrissat B."/>
            <person name="Hibbett D."/>
            <person name="Martinez A.T."/>
            <person name="Grigoriev I.V."/>
        </authorList>
    </citation>
    <scope>NUCLEOTIDE SEQUENCE</scope>
    <source>
        <strain evidence="1">CBS 247.69</strain>
    </source>
</reference>
<gene>
    <name evidence="1" type="ORF">BDZ94DRAFT_1327679</name>
</gene>
<dbReference type="OrthoDB" id="3359887at2759"/>
<keyword evidence="2" id="KW-1185">Reference proteome</keyword>
<sequence>MALLHWYILPMGIELEFDMTVLENFSYFVAIVEKAMTIQSHSISDLALLKQLIIKFLEGYEEYYVGNDPEKNLRCCLCIFQLIHITTHIRWYGSVRLGSQATVERAIGELGHKIHSKKEPFANLANIMIEHELIKLLQLYYPELIPEPTGKSTIPDLGRLMQPLELKRNDWNSPSGHLSAIKQYLVAVNCFADTREIDVQSWNIQCFGKLKMKNQQTLQSRYSNLQSSIKATRYSRWFEATKPNAQLGEIFGEAIAFYSVEYESHIKLMVVYIPLEQLIEPLQTVICGKWSIPTQLAATETIHIKNLVGIWEAESQNIYVLRKHPGLLDLSPAESGAVSTSDLDEN</sequence>
<proteinExistence type="predicted"/>
<comment type="caution">
    <text evidence="1">The sequence shown here is derived from an EMBL/GenBank/DDBJ whole genome shotgun (WGS) entry which is preliminary data.</text>
</comment>
<accession>A0A9P6C7K3</accession>
<dbReference type="Proteomes" id="UP000807353">
    <property type="component" value="Unassembled WGS sequence"/>
</dbReference>
<organism evidence="1 2">
    <name type="scientific">Collybia nuda</name>
    <dbReference type="NCBI Taxonomy" id="64659"/>
    <lineage>
        <taxon>Eukaryota</taxon>
        <taxon>Fungi</taxon>
        <taxon>Dikarya</taxon>
        <taxon>Basidiomycota</taxon>
        <taxon>Agaricomycotina</taxon>
        <taxon>Agaricomycetes</taxon>
        <taxon>Agaricomycetidae</taxon>
        <taxon>Agaricales</taxon>
        <taxon>Tricholomatineae</taxon>
        <taxon>Clitocybaceae</taxon>
        <taxon>Collybia</taxon>
    </lineage>
</organism>
<name>A0A9P6C7K3_9AGAR</name>
<dbReference type="EMBL" id="MU150878">
    <property type="protein sequence ID" value="KAF9455226.1"/>
    <property type="molecule type" value="Genomic_DNA"/>
</dbReference>
<feature type="non-terminal residue" evidence="1">
    <location>
        <position position="1"/>
    </location>
</feature>
<evidence type="ECO:0000313" key="2">
    <source>
        <dbReference type="Proteomes" id="UP000807353"/>
    </source>
</evidence>
<evidence type="ECO:0000313" key="1">
    <source>
        <dbReference type="EMBL" id="KAF9455226.1"/>
    </source>
</evidence>